<reference evidence="4" key="1">
    <citation type="journal article" date="2010" name="Nature">
        <title>The Amphimedon queenslandica genome and the evolution of animal complexity.</title>
        <authorList>
            <person name="Srivastava M."/>
            <person name="Simakov O."/>
            <person name="Chapman J."/>
            <person name="Fahey B."/>
            <person name="Gauthier M.E."/>
            <person name="Mitros T."/>
            <person name="Richards G.S."/>
            <person name="Conaco C."/>
            <person name="Dacre M."/>
            <person name="Hellsten U."/>
            <person name="Larroux C."/>
            <person name="Putnam N.H."/>
            <person name="Stanke M."/>
            <person name="Adamska M."/>
            <person name="Darling A."/>
            <person name="Degnan S.M."/>
            <person name="Oakley T.H."/>
            <person name="Plachetzki D.C."/>
            <person name="Zhai Y."/>
            <person name="Adamski M."/>
            <person name="Calcino A."/>
            <person name="Cummins S.F."/>
            <person name="Goodstein D.M."/>
            <person name="Harris C."/>
            <person name="Jackson D.J."/>
            <person name="Leys S.P."/>
            <person name="Shu S."/>
            <person name="Woodcroft B.J."/>
            <person name="Vervoort M."/>
            <person name="Kosik K.S."/>
            <person name="Manning G."/>
            <person name="Degnan B.M."/>
            <person name="Rokhsar D.S."/>
        </authorList>
    </citation>
    <scope>NUCLEOTIDE SEQUENCE [LARGE SCALE GENOMIC DNA]</scope>
</reference>
<feature type="transmembrane region" description="Helical" evidence="2">
    <location>
        <begin position="53"/>
        <end position="84"/>
    </location>
</feature>
<feature type="region of interest" description="Disordered" evidence="1">
    <location>
        <begin position="1"/>
        <end position="23"/>
    </location>
</feature>
<dbReference type="EnsemblMetazoa" id="XM_019996557.1">
    <property type="protein sequence ID" value="XP_019852116.1"/>
    <property type="gene ID" value="LOC109582009"/>
</dbReference>
<evidence type="ECO:0000256" key="2">
    <source>
        <dbReference type="SAM" id="Phobius"/>
    </source>
</evidence>
<organism evidence="3 4">
    <name type="scientific">Amphimedon queenslandica</name>
    <name type="common">Sponge</name>
    <dbReference type="NCBI Taxonomy" id="400682"/>
    <lineage>
        <taxon>Eukaryota</taxon>
        <taxon>Metazoa</taxon>
        <taxon>Porifera</taxon>
        <taxon>Demospongiae</taxon>
        <taxon>Heteroscleromorpha</taxon>
        <taxon>Haplosclerida</taxon>
        <taxon>Niphatidae</taxon>
        <taxon>Amphimedon</taxon>
    </lineage>
</organism>
<name>A0AAN0J5Y1_AMPQE</name>
<evidence type="ECO:0000313" key="4">
    <source>
        <dbReference type="Proteomes" id="UP000007879"/>
    </source>
</evidence>
<dbReference type="Proteomes" id="UP000007879">
    <property type="component" value="Unassembled WGS sequence"/>
</dbReference>
<feature type="transmembrane region" description="Helical" evidence="2">
    <location>
        <begin position="105"/>
        <end position="132"/>
    </location>
</feature>
<reference evidence="3" key="2">
    <citation type="submission" date="2024-06" db="UniProtKB">
        <authorList>
            <consortium name="EnsemblMetazoa"/>
        </authorList>
    </citation>
    <scope>IDENTIFICATION</scope>
</reference>
<evidence type="ECO:0000256" key="1">
    <source>
        <dbReference type="SAM" id="MobiDB-lite"/>
    </source>
</evidence>
<dbReference type="GeneID" id="109582009"/>
<keyword evidence="2" id="KW-0812">Transmembrane</keyword>
<keyword evidence="2" id="KW-0472">Membrane</keyword>
<protein>
    <submittedName>
        <fullName evidence="3">Uncharacterized protein</fullName>
    </submittedName>
</protein>
<evidence type="ECO:0000313" key="3">
    <source>
        <dbReference type="EnsemblMetazoa" id="XP_019852116.1"/>
    </source>
</evidence>
<keyword evidence="2" id="KW-1133">Transmembrane helix</keyword>
<dbReference type="AlphaFoldDB" id="A0AAN0J5Y1"/>
<dbReference type="RefSeq" id="XP_019852116.1">
    <property type="nucleotide sequence ID" value="XM_019996557.1"/>
</dbReference>
<sequence>MSSEERASLLIPRGNEHEPNTENIINEEPHHYDALRRHHRYHYYKYGHGGHHLVLSVLLTLLCCSCGAWWTLICTVPAIFYSIAAQEAEKERDDEKAERVIYSAIQFNLFAVLSFIVAVSIIFIVLLIHYSLNL</sequence>
<dbReference type="KEGG" id="aqu:109582009"/>
<proteinExistence type="predicted"/>
<accession>A0AAN0J5Y1</accession>
<keyword evidence="4" id="KW-1185">Reference proteome</keyword>